<dbReference type="SUPFAM" id="SSF56112">
    <property type="entry name" value="Protein kinase-like (PK-like)"/>
    <property type="match status" value="1"/>
</dbReference>
<dbReference type="PROSITE" id="PS50011">
    <property type="entry name" value="PROTEIN_KINASE_DOM"/>
    <property type="match status" value="1"/>
</dbReference>
<dbReference type="InterPro" id="IPR011009">
    <property type="entry name" value="Kinase-like_dom_sf"/>
</dbReference>
<dbReference type="PROSITE" id="PS00107">
    <property type="entry name" value="PROTEIN_KINASE_ATP"/>
    <property type="match status" value="1"/>
</dbReference>
<feature type="compositionally biased region" description="Basic residues" evidence="3">
    <location>
        <begin position="24"/>
        <end position="41"/>
    </location>
</feature>
<dbReference type="CDD" id="cd14688">
    <property type="entry name" value="bZIP_YAP"/>
    <property type="match status" value="1"/>
</dbReference>
<evidence type="ECO:0000256" key="1">
    <source>
        <dbReference type="PROSITE-ProRule" id="PRU10141"/>
    </source>
</evidence>
<dbReference type="PRINTS" id="PR00109">
    <property type="entry name" value="TYRKINASE"/>
</dbReference>
<dbReference type="Gene3D" id="1.10.510.10">
    <property type="entry name" value="Transferase(Phosphotransferase) domain 1"/>
    <property type="match status" value="1"/>
</dbReference>
<dbReference type="SUPFAM" id="SSF57959">
    <property type="entry name" value="Leucine zipper domain"/>
    <property type="match status" value="1"/>
</dbReference>
<feature type="domain" description="Protein kinase" evidence="4">
    <location>
        <begin position="149"/>
        <end position="412"/>
    </location>
</feature>
<dbReference type="InterPro" id="IPR001245">
    <property type="entry name" value="Ser-Thr/Tyr_kinase_cat_dom"/>
</dbReference>
<feature type="region of interest" description="Disordered" evidence="3">
    <location>
        <begin position="20"/>
        <end position="41"/>
    </location>
</feature>
<keyword evidence="5" id="KW-0808">Transferase</keyword>
<feature type="binding site" evidence="1">
    <location>
        <position position="176"/>
    </location>
    <ligand>
        <name>ATP</name>
        <dbReference type="ChEBI" id="CHEBI:30616"/>
    </ligand>
</feature>
<dbReference type="InterPro" id="IPR046347">
    <property type="entry name" value="bZIP_sf"/>
</dbReference>
<dbReference type="GO" id="GO:0005524">
    <property type="term" value="F:ATP binding"/>
    <property type="evidence" value="ECO:0007669"/>
    <property type="project" value="UniProtKB-UniRule"/>
</dbReference>
<dbReference type="InterPro" id="IPR000719">
    <property type="entry name" value="Prot_kinase_dom"/>
</dbReference>
<dbReference type="InterPro" id="IPR051681">
    <property type="entry name" value="Ser/Thr_Kinases-Pseudokinases"/>
</dbReference>
<dbReference type="InterPro" id="IPR017441">
    <property type="entry name" value="Protein_kinase_ATP_BS"/>
</dbReference>
<dbReference type="PANTHER" id="PTHR44329">
    <property type="entry name" value="SERINE/THREONINE-PROTEIN KINASE TNNI3K-RELATED"/>
    <property type="match status" value="1"/>
</dbReference>
<dbReference type="Gene3D" id="1.20.5.170">
    <property type="match status" value="1"/>
</dbReference>
<dbReference type="OrthoDB" id="5809314at2759"/>
<evidence type="ECO:0000256" key="2">
    <source>
        <dbReference type="SAM" id="Coils"/>
    </source>
</evidence>
<sequence length="557" mass="63560">MSCSSLQTIQASIQNFAPLPVPNRRGRKRLSTMPSNKKHMRNLTNQRAFRERRENYLRSLEIKVEKYEKAYAEQQNEIRLLKEEAAILKQRLSLFESYGFNSDFSITSSDDSKNLSPLSKNIYDLMINENKDTIELETFSIKEYDYSQFNAQKHIGNGGFSTVYSADFQGKTYALKSLNNNLCLDNGDNFKKISQELKSLYTVKHPNVIKFYGTSKHPEMGNFIMILQFANNGSLRDYLQSKQQNGVFKNSWYETIKIAEEITIGLKYLHDKGIIHQNLHSKNILINDGKALIADFGISNQINQINDTSISSSTIKIAYIEPQCFMQHEMFKRDERSDIYSLGVLLWELTSGTPPFSDSNDYAISIKIFLGEREKVIPGTPKEYSDLYINCWTSEPEKRPKLDGVLNDLKILSTETTGKFITNCIITDNQLLMQSASYSMQLSDKMPSNKNTNSCSVTDTINSDILLMSIEDKRVNRDVIINDNERIYMQDYSMFPINNDCSFSAQTSYPPLSNGNLPSFLQGFDKQLCSKNGAFSPTHSPTLIEPMDEIMNTLALS</sequence>
<organism evidence="5 6">
    <name type="scientific">Gigaspora margarita</name>
    <dbReference type="NCBI Taxonomy" id="4874"/>
    <lineage>
        <taxon>Eukaryota</taxon>
        <taxon>Fungi</taxon>
        <taxon>Fungi incertae sedis</taxon>
        <taxon>Mucoromycota</taxon>
        <taxon>Glomeromycotina</taxon>
        <taxon>Glomeromycetes</taxon>
        <taxon>Diversisporales</taxon>
        <taxon>Gigasporaceae</taxon>
        <taxon>Gigaspora</taxon>
    </lineage>
</organism>
<dbReference type="GO" id="GO:0004674">
    <property type="term" value="F:protein serine/threonine kinase activity"/>
    <property type="evidence" value="ECO:0007669"/>
    <property type="project" value="TreeGrafter"/>
</dbReference>
<keyword evidence="2" id="KW-0175">Coiled coil</keyword>
<gene>
    <name evidence="5" type="ORF">F8M41_009634</name>
</gene>
<keyword evidence="6" id="KW-1185">Reference proteome</keyword>
<dbReference type="Pfam" id="PF07714">
    <property type="entry name" value="PK_Tyr_Ser-Thr"/>
    <property type="match status" value="1"/>
</dbReference>
<keyword evidence="1" id="KW-0547">Nucleotide-binding</keyword>
<name>A0A8H3X3J1_GIGMA</name>
<feature type="coiled-coil region" evidence="2">
    <location>
        <begin position="50"/>
        <end position="91"/>
    </location>
</feature>
<evidence type="ECO:0000256" key="3">
    <source>
        <dbReference type="SAM" id="MobiDB-lite"/>
    </source>
</evidence>
<keyword evidence="5" id="KW-0418">Kinase</keyword>
<dbReference type="EMBL" id="WTPW01002048">
    <property type="protein sequence ID" value="KAF0399948.1"/>
    <property type="molecule type" value="Genomic_DNA"/>
</dbReference>
<evidence type="ECO:0000259" key="4">
    <source>
        <dbReference type="PROSITE" id="PS50011"/>
    </source>
</evidence>
<evidence type="ECO:0000313" key="5">
    <source>
        <dbReference type="EMBL" id="KAF0399948.1"/>
    </source>
</evidence>
<protein>
    <submittedName>
        <fullName evidence="5">Kinase-like protein</fullName>
    </submittedName>
</protein>
<evidence type="ECO:0000313" key="6">
    <source>
        <dbReference type="Proteomes" id="UP000439903"/>
    </source>
</evidence>
<keyword evidence="1" id="KW-0067">ATP-binding</keyword>
<dbReference type="GO" id="GO:0003700">
    <property type="term" value="F:DNA-binding transcription factor activity"/>
    <property type="evidence" value="ECO:0007669"/>
    <property type="project" value="InterPro"/>
</dbReference>
<proteinExistence type="predicted"/>
<reference evidence="5 6" key="1">
    <citation type="journal article" date="2019" name="Environ. Microbiol.">
        <title>At the nexus of three kingdoms: the genome of the mycorrhizal fungus Gigaspora margarita provides insights into plant, endobacterial and fungal interactions.</title>
        <authorList>
            <person name="Venice F."/>
            <person name="Ghignone S."/>
            <person name="Salvioli di Fossalunga A."/>
            <person name="Amselem J."/>
            <person name="Novero M."/>
            <person name="Xianan X."/>
            <person name="Sedzielewska Toro K."/>
            <person name="Morin E."/>
            <person name="Lipzen A."/>
            <person name="Grigoriev I.V."/>
            <person name="Henrissat B."/>
            <person name="Martin F.M."/>
            <person name="Bonfante P."/>
        </authorList>
    </citation>
    <scope>NUCLEOTIDE SEQUENCE [LARGE SCALE GENOMIC DNA]</scope>
    <source>
        <strain evidence="5 6">BEG34</strain>
    </source>
</reference>
<dbReference type="AlphaFoldDB" id="A0A8H3X3J1"/>
<accession>A0A8H3X3J1</accession>
<comment type="caution">
    <text evidence="5">The sequence shown here is derived from an EMBL/GenBank/DDBJ whole genome shotgun (WGS) entry which is preliminary data.</text>
</comment>
<dbReference type="Proteomes" id="UP000439903">
    <property type="component" value="Unassembled WGS sequence"/>
</dbReference>